<dbReference type="AlphaFoldDB" id="A0A7C8IG39"/>
<dbReference type="EMBL" id="JAADJZ010000010">
    <property type="protein sequence ID" value="KAF2872167.1"/>
    <property type="molecule type" value="Genomic_DNA"/>
</dbReference>
<dbReference type="Proteomes" id="UP000481861">
    <property type="component" value="Unassembled WGS sequence"/>
</dbReference>
<reference evidence="2 3" key="1">
    <citation type="submission" date="2020-01" db="EMBL/GenBank/DDBJ databases">
        <authorList>
            <consortium name="DOE Joint Genome Institute"/>
            <person name="Haridas S."/>
            <person name="Albert R."/>
            <person name="Binder M."/>
            <person name="Bloem J."/>
            <person name="Labutti K."/>
            <person name="Salamov A."/>
            <person name="Andreopoulos B."/>
            <person name="Baker S.E."/>
            <person name="Barry K."/>
            <person name="Bills G."/>
            <person name="Bluhm B.H."/>
            <person name="Cannon C."/>
            <person name="Castanera R."/>
            <person name="Culley D.E."/>
            <person name="Daum C."/>
            <person name="Ezra D."/>
            <person name="Gonzalez J.B."/>
            <person name="Henrissat B."/>
            <person name="Kuo A."/>
            <person name="Liang C."/>
            <person name="Lipzen A."/>
            <person name="Lutzoni F."/>
            <person name="Magnuson J."/>
            <person name="Mondo S."/>
            <person name="Nolan M."/>
            <person name="Ohm R."/>
            <person name="Pangilinan J."/>
            <person name="Park H.-J.H."/>
            <person name="Ramirez L."/>
            <person name="Alfaro M."/>
            <person name="Sun H."/>
            <person name="Tritt A."/>
            <person name="Yoshinaga Y."/>
            <person name="Zwiers L.-H.L."/>
            <person name="Turgeon B.G."/>
            <person name="Goodwin S.B."/>
            <person name="Spatafora J.W."/>
            <person name="Crous P.W."/>
            <person name="Grigoriev I.V."/>
        </authorList>
    </citation>
    <scope>NUCLEOTIDE SEQUENCE [LARGE SCALE GENOMIC DNA]</scope>
    <source>
        <strain evidence="2 3">CBS 611.86</strain>
    </source>
</reference>
<evidence type="ECO:0000313" key="3">
    <source>
        <dbReference type="Proteomes" id="UP000481861"/>
    </source>
</evidence>
<accession>A0A7C8IG39</accession>
<organism evidence="2 3">
    <name type="scientific">Massariosphaeria phaeospora</name>
    <dbReference type="NCBI Taxonomy" id="100035"/>
    <lineage>
        <taxon>Eukaryota</taxon>
        <taxon>Fungi</taxon>
        <taxon>Dikarya</taxon>
        <taxon>Ascomycota</taxon>
        <taxon>Pezizomycotina</taxon>
        <taxon>Dothideomycetes</taxon>
        <taxon>Pleosporomycetidae</taxon>
        <taxon>Pleosporales</taxon>
        <taxon>Pleosporales incertae sedis</taxon>
        <taxon>Massariosphaeria</taxon>
    </lineage>
</organism>
<protein>
    <submittedName>
        <fullName evidence="2">Uncharacterized protein</fullName>
    </submittedName>
</protein>
<proteinExistence type="predicted"/>
<gene>
    <name evidence="2" type="ORF">BDV95DRAFT_37739</name>
</gene>
<evidence type="ECO:0000313" key="2">
    <source>
        <dbReference type="EMBL" id="KAF2872167.1"/>
    </source>
</evidence>
<sequence length="174" mass="19587">MTGERERGLTSTSIHDFLRTLEHLIYSSPLRHYTHDVCKCISTTSTPSSRQRQELRGLSIQEGTSSPRRRLVYGNGRMVAGSPQTSHPAAIRHPSHWANASMGPHNLLRGTLVRTRRLRGFRRHYVHAYHSMEPATLASPSEYRIRRADPGARGRRGGNGSHERSWLPGSAECL</sequence>
<feature type="region of interest" description="Disordered" evidence="1">
    <location>
        <begin position="44"/>
        <end position="67"/>
    </location>
</feature>
<feature type="region of interest" description="Disordered" evidence="1">
    <location>
        <begin position="148"/>
        <end position="174"/>
    </location>
</feature>
<comment type="caution">
    <text evidence="2">The sequence shown here is derived from an EMBL/GenBank/DDBJ whole genome shotgun (WGS) entry which is preliminary data.</text>
</comment>
<evidence type="ECO:0000256" key="1">
    <source>
        <dbReference type="SAM" id="MobiDB-lite"/>
    </source>
</evidence>
<name>A0A7C8IG39_9PLEO</name>
<keyword evidence="3" id="KW-1185">Reference proteome</keyword>